<dbReference type="Gene3D" id="1.10.8.460">
    <property type="entry name" value="ppGaNTase-T1 linker domain-like"/>
    <property type="match status" value="1"/>
</dbReference>
<dbReference type="SUPFAM" id="SSF50370">
    <property type="entry name" value="Ricin B-like lectins"/>
    <property type="match status" value="1"/>
</dbReference>
<keyword evidence="1" id="KW-1015">Disulfide bond</keyword>
<name>A0A553PU56_TIGCA</name>
<sequence>MSIGQIVIPIHSNSPLSGGFNWNLDFFWEWIPARDRARRIRDPTYSFKTPAIAGGAVKTKTCNNRRIAQVWMDSFKAIYDLTLSRAELETECKEANERVKLRSDLKCEPFDWYLDTVYPELQLPVETDLAFGQIHFNQPSFLSCIDNIALGHELGIGANSCLQSYHLQEYRLTKDNLIFHDDFCLSLSALKSGSEVQFKTKLSKMGNEKGSDLWD</sequence>
<dbReference type="Gene3D" id="3.90.550.10">
    <property type="entry name" value="Spore Coat Polysaccharide Biosynthesis Protein SpsA, Chain A"/>
    <property type="match status" value="1"/>
</dbReference>
<dbReference type="InterPro" id="IPR035992">
    <property type="entry name" value="Ricin_B-like_lectins"/>
</dbReference>
<accession>A0A553PU56</accession>
<evidence type="ECO:0000256" key="1">
    <source>
        <dbReference type="ARBA" id="ARBA00023157"/>
    </source>
</evidence>
<protein>
    <submittedName>
        <fullName evidence="2">Uncharacterized protein</fullName>
    </submittedName>
</protein>
<gene>
    <name evidence="2" type="ORF">TCAL_14498</name>
</gene>
<dbReference type="Proteomes" id="UP000318571">
    <property type="component" value="Chromosome 12"/>
</dbReference>
<keyword evidence="3" id="KW-1185">Reference proteome</keyword>
<dbReference type="AlphaFoldDB" id="A0A553PU56"/>
<evidence type="ECO:0000313" key="3">
    <source>
        <dbReference type="Proteomes" id="UP000318571"/>
    </source>
</evidence>
<dbReference type="PROSITE" id="PS50231">
    <property type="entry name" value="RICIN_B_LECTIN"/>
    <property type="match status" value="1"/>
</dbReference>
<dbReference type="PANTHER" id="PTHR11675:SF119">
    <property type="entry name" value="POLYPEPTIDE N-ACETYLGALACTOSAMINYLTRANSFERASE 2"/>
    <property type="match status" value="1"/>
</dbReference>
<dbReference type="EMBL" id="VCGU01000001">
    <property type="protein sequence ID" value="TRY81187.1"/>
    <property type="molecule type" value="Genomic_DNA"/>
</dbReference>
<comment type="caution">
    <text evidence="2">The sequence shown here is derived from an EMBL/GenBank/DDBJ whole genome shotgun (WGS) entry which is preliminary data.</text>
</comment>
<dbReference type="STRING" id="6832.A0A553PU56"/>
<dbReference type="PANTHER" id="PTHR11675">
    <property type="entry name" value="N-ACETYLGALACTOSAMINYLTRANSFERASE"/>
    <property type="match status" value="1"/>
</dbReference>
<dbReference type="GO" id="GO:0005794">
    <property type="term" value="C:Golgi apparatus"/>
    <property type="evidence" value="ECO:0007669"/>
    <property type="project" value="TreeGrafter"/>
</dbReference>
<reference evidence="2 3" key="1">
    <citation type="journal article" date="2018" name="Nat. Ecol. Evol.">
        <title>Genomic signatures of mitonuclear coevolution across populations of Tigriopus californicus.</title>
        <authorList>
            <person name="Barreto F.S."/>
            <person name="Watson E.T."/>
            <person name="Lima T.G."/>
            <person name="Willett C.S."/>
            <person name="Edmands S."/>
            <person name="Li W."/>
            <person name="Burton R.S."/>
        </authorList>
    </citation>
    <scope>NUCLEOTIDE SEQUENCE [LARGE SCALE GENOMIC DNA]</scope>
    <source>
        <strain evidence="2 3">San Diego</strain>
    </source>
</reference>
<dbReference type="GO" id="GO:0006493">
    <property type="term" value="P:protein O-linked glycosylation"/>
    <property type="evidence" value="ECO:0007669"/>
    <property type="project" value="TreeGrafter"/>
</dbReference>
<dbReference type="InterPro" id="IPR029044">
    <property type="entry name" value="Nucleotide-diphossugar_trans"/>
</dbReference>
<proteinExistence type="predicted"/>
<organism evidence="2 3">
    <name type="scientific">Tigriopus californicus</name>
    <name type="common">Marine copepod</name>
    <dbReference type="NCBI Taxonomy" id="6832"/>
    <lineage>
        <taxon>Eukaryota</taxon>
        <taxon>Metazoa</taxon>
        <taxon>Ecdysozoa</taxon>
        <taxon>Arthropoda</taxon>
        <taxon>Crustacea</taxon>
        <taxon>Multicrustacea</taxon>
        <taxon>Hexanauplia</taxon>
        <taxon>Copepoda</taxon>
        <taxon>Harpacticoida</taxon>
        <taxon>Harpacticidae</taxon>
        <taxon>Tigriopus</taxon>
    </lineage>
</organism>
<dbReference type="GO" id="GO:0004653">
    <property type="term" value="F:polypeptide N-acetylgalactosaminyltransferase activity"/>
    <property type="evidence" value="ECO:0007669"/>
    <property type="project" value="TreeGrafter"/>
</dbReference>
<evidence type="ECO:0000313" key="2">
    <source>
        <dbReference type="EMBL" id="TRY81187.1"/>
    </source>
</evidence>